<gene>
    <name evidence="1" type="ORF">IM811_015564</name>
</gene>
<evidence type="ECO:0000313" key="2">
    <source>
        <dbReference type="Proteomes" id="UP000616885"/>
    </source>
</evidence>
<evidence type="ECO:0000313" key="1">
    <source>
        <dbReference type="EMBL" id="KAF9749537.1"/>
    </source>
</evidence>
<dbReference type="Gene3D" id="3.80.10.10">
    <property type="entry name" value="Ribonuclease Inhibitor"/>
    <property type="match status" value="1"/>
</dbReference>
<dbReference type="AlphaFoldDB" id="A0A8H7KF19"/>
<protein>
    <recommendedName>
        <fullName evidence="3">F-box domain-containing protein</fullName>
    </recommendedName>
</protein>
<accession>A0A8H7KF19</accession>
<evidence type="ECO:0008006" key="3">
    <source>
        <dbReference type="Google" id="ProtNLM"/>
    </source>
</evidence>
<dbReference type="Proteomes" id="UP000616885">
    <property type="component" value="Unassembled WGS sequence"/>
</dbReference>
<name>A0A8H7KF19_BIOOC</name>
<dbReference type="InterPro" id="IPR032675">
    <property type="entry name" value="LRR_dom_sf"/>
</dbReference>
<proteinExistence type="predicted"/>
<dbReference type="EMBL" id="JADCTT010000007">
    <property type="protein sequence ID" value="KAF9749537.1"/>
    <property type="molecule type" value="Genomic_DNA"/>
</dbReference>
<comment type="caution">
    <text evidence="1">The sequence shown here is derived from an EMBL/GenBank/DDBJ whole genome shotgun (WGS) entry which is preliminary data.</text>
</comment>
<sequence length="487" mass="55678">MAYDALSRTPRGLSEFPVEVLSMVCSYLCLHCRPDTKIPIYEIDDCRRKNRKALVALSATCRTFRDLAQPLIYHFVPYLPGVEKFPKLVRTLEERPDLARQVKRICRDPNTACGWDILEEEEVELIKSVARRLGMEREDDADFEDAEEADMSAEELCFEVLVAMLPNLESLEITLEQYHIRAEDPHFIYLQERYDKLKSAAASAHLQHLIFDGDWGFNVDNRAITSFLNISPNLEHFQLLGCFSPSSGRVFRDSMERPLRVVEMDRCFLREEPASHTFLRDIIAHAPNLQRFGYSLGASWAESEGINQLLSAPGFLACLQPVQSSLTSLDIDFTAHSYETLPRHVLKKGSLRAFSKLEKLHLDDTSICIHHHEKEAASSCLVDNIPPNLHTLKLRVYQDTSIWGDLEKLSADIQRFPHLKELVVNVTTQSYDKDIELEEVRSMIFSHGRELATALLRSSVAFTLLFDWEPISIPVVQMNSDELLGKE</sequence>
<dbReference type="SUPFAM" id="SSF52047">
    <property type="entry name" value="RNI-like"/>
    <property type="match status" value="1"/>
</dbReference>
<organism evidence="1 2">
    <name type="scientific">Bionectria ochroleuca</name>
    <name type="common">Gliocladium roseum</name>
    <dbReference type="NCBI Taxonomy" id="29856"/>
    <lineage>
        <taxon>Eukaryota</taxon>
        <taxon>Fungi</taxon>
        <taxon>Dikarya</taxon>
        <taxon>Ascomycota</taxon>
        <taxon>Pezizomycotina</taxon>
        <taxon>Sordariomycetes</taxon>
        <taxon>Hypocreomycetidae</taxon>
        <taxon>Hypocreales</taxon>
        <taxon>Bionectriaceae</taxon>
        <taxon>Clonostachys</taxon>
    </lineage>
</organism>
<reference evidence="1" key="1">
    <citation type="submission" date="2020-10" db="EMBL/GenBank/DDBJ databases">
        <title>High-Quality Genome Resource of Clonostachys rosea strain S41 by Oxford Nanopore Long-Read Sequencing.</title>
        <authorList>
            <person name="Wang H."/>
        </authorList>
    </citation>
    <scope>NUCLEOTIDE SEQUENCE</scope>
    <source>
        <strain evidence="1">S41</strain>
    </source>
</reference>